<organism evidence="2 3">
    <name type="scientific">Rehmannia glutinosa</name>
    <name type="common">Chinese foxglove</name>
    <dbReference type="NCBI Taxonomy" id="99300"/>
    <lineage>
        <taxon>Eukaryota</taxon>
        <taxon>Viridiplantae</taxon>
        <taxon>Streptophyta</taxon>
        <taxon>Embryophyta</taxon>
        <taxon>Tracheophyta</taxon>
        <taxon>Spermatophyta</taxon>
        <taxon>Magnoliopsida</taxon>
        <taxon>eudicotyledons</taxon>
        <taxon>Gunneridae</taxon>
        <taxon>Pentapetalae</taxon>
        <taxon>asterids</taxon>
        <taxon>lamiids</taxon>
        <taxon>Lamiales</taxon>
        <taxon>Orobanchaceae</taxon>
        <taxon>Rehmannieae</taxon>
        <taxon>Rehmannia</taxon>
    </lineage>
</organism>
<protein>
    <submittedName>
        <fullName evidence="2">Uncharacterized protein</fullName>
    </submittedName>
</protein>
<reference evidence="2 3" key="1">
    <citation type="journal article" date="2021" name="Comput. Struct. Biotechnol. J.">
        <title>De novo genome assembly of the potent medicinal plant Rehmannia glutinosa using nanopore technology.</title>
        <authorList>
            <person name="Ma L."/>
            <person name="Dong C."/>
            <person name="Song C."/>
            <person name="Wang X."/>
            <person name="Zheng X."/>
            <person name="Niu Y."/>
            <person name="Chen S."/>
            <person name="Feng W."/>
        </authorList>
    </citation>
    <scope>NUCLEOTIDE SEQUENCE [LARGE SCALE GENOMIC DNA]</scope>
    <source>
        <strain evidence="2">DH-2019</strain>
    </source>
</reference>
<dbReference type="PANTHER" id="PTHR36310:SF1">
    <property type="entry name" value="CYCLIN-DEPENDENT PROTEIN KINASE INHIBITOR SMR11"/>
    <property type="match status" value="1"/>
</dbReference>
<feature type="region of interest" description="Disordered" evidence="1">
    <location>
        <begin position="45"/>
        <end position="75"/>
    </location>
</feature>
<comment type="caution">
    <text evidence="2">The sequence shown here is derived from an EMBL/GenBank/DDBJ whole genome shotgun (WGS) entry which is preliminary data.</text>
</comment>
<evidence type="ECO:0000256" key="1">
    <source>
        <dbReference type="SAM" id="MobiDB-lite"/>
    </source>
</evidence>
<dbReference type="PANTHER" id="PTHR36310">
    <property type="entry name" value="CYCLIN-DEPENDENT PROTEIN KINASE INHIBITOR SMR11"/>
    <property type="match status" value="1"/>
</dbReference>
<feature type="compositionally biased region" description="Polar residues" evidence="1">
    <location>
        <begin position="88"/>
        <end position="103"/>
    </location>
</feature>
<feature type="region of interest" description="Disordered" evidence="1">
    <location>
        <begin position="88"/>
        <end position="110"/>
    </location>
</feature>
<accession>A0ABR0U7T2</accession>
<proteinExistence type="predicted"/>
<dbReference type="InterPro" id="IPR038971">
    <property type="entry name" value="SMR11/SMR16"/>
</dbReference>
<dbReference type="Proteomes" id="UP001318860">
    <property type="component" value="Unassembled WGS sequence"/>
</dbReference>
<dbReference type="EMBL" id="JABTTQ020003325">
    <property type="protein sequence ID" value="KAK6118558.1"/>
    <property type="molecule type" value="Genomic_DNA"/>
</dbReference>
<evidence type="ECO:0000313" key="2">
    <source>
        <dbReference type="EMBL" id="KAK6118558.1"/>
    </source>
</evidence>
<name>A0ABR0U7T2_REHGL</name>
<sequence>MGTEACPGELMKEEILSQNFISISKVADKTCGIVEAKNVIVLSQSSTPAADHRQSIGPLTPDSNRENGELDHDFSSPLTLVSSTLNASMQSNHPTSPDGNSSETPKETLFDSFAPGPDNVLLAPHHRKYREESRIHVVRRLNFLCETHLVRDISHESNMETISDEEHLFEIWYDTILDAIVSEHTKELGAKFPTRFSGLDGFRTPKSAPHLSGIAETCPAAPVKSASRKIASFIRQGLATDNYYVTLDMLIASHFSLSLNLQNKAYFYGIMKS</sequence>
<feature type="compositionally biased region" description="Basic and acidic residues" evidence="1">
    <location>
        <begin position="63"/>
        <end position="74"/>
    </location>
</feature>
<evidence type="ECO:0000313" key="3">
    <source>
        <dbReference type="Proteomes" id="UP001318860"/>
    </source>
</evidence>
<keyword evidence="3" id="KW-1185">Reference proteome</keyword>
<gene>
    <name evidence="2" type="ORF">DH2020_047700</name>
</gene>